<dbReference type="RefSeq" id="WP_101870861.1">
    <property type="nucleotide sequence ID" value="NZ_NIHS01000016.1"/>
</dbReference>
<evidence type="ECO:0000313" key="1">
    <source>
        <dbReference type="EMBL" id="PLT72042.1"/>
    </source>
</evidence>
<accession>A0A2N5PAN9</accession>
<organism evidence="2 4">
    <name type="scientific">Mediterraneibacter gnavus</name>
    <name type="common">Ruminococcus gnavus</name>
    <dbReference type="NCBI Taxonomy" id="33038"/>
    <lineage>
        <taxon>Bacteria</taxon>
        <taxon>Bacillati</taxon>
        <taxon>Bacillota</taxon>
        <taxon>Clostridia</taxon>
        <taxon>Lachnospirales</taxon>
        <taxon>Lachnospiraceae</taxon>
        <taxon>Mediterraneibacter</taxon>
    </lineage>
</organism>
<gene>
    <name evidence="2" type="ORF">CDL23_13630</name>
    <name evidence="1" type="ORF">CDL26_10165</name>
</gene>
<evidence type="ECO:0000313" key="4">
    <source>
        <dbReference type="Proteomes" id="UP000235093"/>
    </source>
</evidence>
<dbReference type="Proteomes" id="UP000234891">
    <property type="component" value="Unassembled WGS sequence"/>
</dbReference>
<protein>
    <submittedName>
        <fullName evidence="2">Uncharacterized protein</fullName>
    </submittedName>
</protein>
<comment type="caution">
    <text evidence="2">The sequence shown here is derived from an EMBL/GenBank/DDBJ whole genome shotgun (WGS) entry which is preliminary data.</text>
</comment>
<evidence type="ECO:0000313" key="2">
    <source>
        <dbReference type="EMBL" id="PLT72189.1"/>
    </source>
</evidence>
<dbReference type="EMBL" id="NIHT01000025">
    <property type="protein sequence ID" value="PLT72189.1"/>
    <property type="molecule type" value="Genomic_DNA"/>
</dbReference>
<dbReference type="Proteomes" id="UP000235093">
    <property type="component" value="Unassembled WGS sequence"/>
</dbReference>
<dbReference type="EMBL" id="NIHS01000016">
    <property type="protein sequence ID" value="PLT72042.1"/>
    <property type="molecule type" value="Genomic_DNA"/>
</dbReference>
<sequence length="182" mass="21611">MGYKKGKKELGIYYAKTLVSFAEEISAKNAGKEKAGIQKIFSVLQRSGGIIRKNMTYLVTHWIYRLSLFTPWEEKELWAVDMAKEVFSCPMTLPTCRRKNIFRIRKIKGEPEKQLEIILGQLTDSEKDRFMKAFWLELVTMDKEKQQILTEFLLEWLWVECEKEQTMEKIRYWASSYCLPFV</sequence>
<evidence type="ECO:0000313" key="3">
    <source>
        <dbReference type="Proteomes" id="UP000234891"/>
    </source>
</evidence>
<proteinExistence type="predicted"/>
<reference evidence="3 4" key="1">
    <citation type="journal article" date="2017" name="Genome Med.">
        <title>A novel Ruminococcus gnavus clade enriched in inflammatory bowel disease patients.</title>
        <authorList>
            <person name="Hall A.B."/>
            <person name="Yassour M."/>
            <person name="Sauk J."/>
            <person name="Garner A."/>
            <person name="Jiang X."/>
            <person name="Arthur T."/>
            <person name="Lagoudas G.K."/>
            <person name="Vatanen T."/>
            <person name="Fornelos N."/>
            <person name="Wilson R."/>
            <person name="Bertha M."/>
            <person name="Cohen M."/>
            <person name="Garber J."/>
            <person name="Khalili H."/>
            <person name="Gevers D."/>
            <person name="Ananthakrishnan A.N."/>
            <person name="Kugathasan S."/>
            <person name="Lander E.S."/>
            <person name="Blainey P."/>
            <person name="Vlamakis H."/>
            <person name="Xavier R.J."/>
            <person name="Huttenhower C."/>
        </authorList>
    </citation>
    <scope>NUCLEOTIDE SEQUENCE [LARGE SCALE GENOMIC DNA]</scope>
    <source>
        <strain evidence="1 3">RJX1124</strain>
        <strain evidence="2 4">RJX1125</strain>
    </source>
</reference>
<name>A0A2N5PAN9_MEDGN</name>
<dbReference type="AlphaFoldDB" id="A0A2N5PAN9"/>